<dbReference type="EnsemblMetazoa" id="CLYHEMT006945.1">
    <property type="protein sequence ID" value="CLYHEMP006945.1"/>
    <property type="gene ID" value="CLYHEMG006945"/>
</dbReference>
<dbReference type="AlphaFoldDB" id="A0A7M5VB98"/>
<reference evidence="1" key="1">
    <citation type="submission" date="2021-01" db="UniProtKB">
        <authorList>
            <consortium name="EnsemblMetazoa"/>
        </authorList>
    </citation>
    <scope>IDENTIFICATION</scope>
</reference>
<protein>
    <submittedName>
        <fullName evidence="1">Uncharacterized protein</fullName>
    </submittedName>
</protein>
<sequence>MFSLLQETQFFKKPAKKKKQERIRFDINGNIQLAAKHRSDFGRNIRKISYDLDSESIHRHYYEANDGFLALMNEFNLRNTHSSFFTCAGYVNVKLRMCSKCFDVEKDQKSRDLYFIDHRALSMAPKVLCFGCLGFILNEFEKCLLYEVEEEESGNHTDCSKE</sequence>
<dbReference type="Proteomes" id="UP000594262">
    <property type="component" value="Unplaced"/>
</dbReference>
<organism evidence="1 2">
    <name type="scientific">Clytia hemisphaerica</name>
    <dbReference type="NCBI Taxonomy" id="252671"/>
    <lineage>
        <taxon>Eukaryota</taxon>
        <taxon>Metazoa</taxon>
        <taxon>Cnidaria</taxon>
        <taxon>Hydrozoa</taxon>
        <taxon>Hydroidolina</taxon>
        <taxon>Leptothecata</taxon>
        <taxon>Obeliida</taxon>
        <taxon>Clytiidae</taxon>
        <taxon>Clytia</taxon>
    </lineage>
</organism>
<proteinExistence type="predicted"/>
<evidence type="ECO:0000313" key="2">
    <source>
        <dbReference type="Proteomes" id="UP000594262"/>
    </source>
</evidence>
<accession>A0A7M5VB98</accession>
<keyword evidence="2" id="KW-1185">Reference proteome</keyword>
<evidence type="ECO:0000313" key="1">
    <source>
        <dbReference type="EnsemblMetazoa" id="CLYHEMP006945.1"/>
    </source>
</evidence>
<name>A0A7M5VB98_9CNID</name>